<sequence length="82" mass="9364">MVEKTFLRQSLHQEVGEVIRFDRDFVLRRVVAFRFADDRAVGKLVYFLQGDGVIFIFQNVRNQGGVSCGVCCLNPAVRIQSQ</sequence>
<protein>
    <submittedName>
        <fullName evidence="1">Uncharacterized protein</fullName>
    </submittedName>
</protein>
<evidence type="ECO:0000313" key="1">
    <source>
        <dbReference type="EMBL" id="MPN15217.1"/>
    </source>
</evidence>
<name>A0A645FLC5_9ZZZZ</name>
<accession>A0A645FLC5</accession>
<organism evidence="1">
    <name type="scientific">bioreactor metagenome</name>
    <dbReference type="NCBI Taxonomy" id="1076179"/>
    <lineage>
        <taxon>unclassified sequences</taxon>
        <taxon>metagenomes</taxon>
        <taxon>ecological metagenomes</taxon>
    </lineage>
</organism>
<dbReference type="EMBL" id="VSSQ01061927">
    <property type="protein sequence ID" value="MPN15217.1"/>
    <property type="molecule type" value="Genomic_DNA"/>
</dbReference>
<proteinExistence type="predicted"/>
<comment type="caution">
    <text evidence="1">The sequence shown here is derived from an EMBL/GenBank/DDBJ whole genome shotgun (WGS) entry which is preliminary data.</text>
</comment>
<reference evidence="1" key="1">
    <citation type="submission" date="2019-08" db="EMBL/GenBank/DDBJ databases">
        <authorList>
            <person name="Kucharzyk K."/>
            <person name="Murdoch R.W."/>
            <person name="Higgins S."/>
            <person name="Loffler F."/>
        </authorList>
    </citation>
    <scope>NUCLEOTIDE SEQUENCE</scope>
</reference>
<gene>
    <name evidence="1" type="ORF">SDC9_162546</name>
</gene>
<dbReference type="AlphaFoldDB" id="A0A645FLC5"/>